<comment type="caution">
    <text evidence="2">The sequence shown here is derived from an EMBL/GenBank/DDBJ whole genome shotgun (WGS) entry which is preliminary data.</text>
</comment>
<protein>
    <submittedName>
        <fullName evidence="2">Uncharacterized protein</fullName>
    </submittedName>
</protein>
<dbReference type="Proteomes" id="UP000826195">
    <property type="component" value="Unassembled WGS sequence"/>
</dbReference>
<dbReference type="EMBL" id="JAHXZJ010000001">
    <property type="protein sequence ID" value="KAH0568876.1"/>
    <property type="molecule type" value="Genomic_DNA"/>
</dbReference>
<feature type="region of interest" description="Disordered" evidence="1">
    <location>
        <begin position="80"/>
        <end position="111"/>
    </location>
</feature>
<feature type="compositionally biased region" description="Basic residues" evidence="1">
    <location>
        <begin position="98"/>
        <end position="111"/>
    </location>
</feature>
<proteinExistence type="predicted"/>
<accession>A0AAV7J7I5</accession>
<name>A0AAV7J7I5_COTGL</name>
<evidence type="ECO:0000313" key="3">
    <source>
        <dbReference type="Proteomes" id="UP000826195"/>
    </source>
</evidence>
<keyword evidence="3" id="KW-1185">Reference proteome</keyword>
<feature type="compositionally biased region" description="Basic and acidic residues" evidence="1">
    <location>
        <begin position="85"/>
        <end position="97"/>
    </location>
</feature>
<gene>
    <name evidence="2" type="ORF">KQX54_021572</name>
</gene>
<evidence type="ECO:0000256" key="1">
    <source>
        <dbReference type="SAM" id="MobiDB-lite"/>
    </source>
</evidence>
<sequence>MYATRGGYGLPRWDSRVQMDEWGIAETKIRMRIENELLGLFGSEKSITLWYDFNSREFPSCLNKTRVAFKVDIHTPRLPPLDASTEAKETGVLERQKLKQKHHQLRHNSID</sequence>
<reference evidence="2 3" key="1">
    <citation type="journal article" date="2021" name="J. Hered.">
        <title>A chromosome-level genome assembly of the parasitoid wasp, Cotesia glomerata (Hymenoptera: Braconidae).</title>
        <authorList>
            <person name="Pinto B.J."/>
            <person name="Weis J.J."/>
            <person name="Gamble T."/>
            <person name="Ode P.J."/>
            <person name="Paul R."/>
            <person name="Zaspel J.M."/>
        </authorList>
    </citation>
    <scope>NUCLEOTIDE SEQUENCE [LARGE SCALE GENOMIC DNA]</scope>
    <source>
        <strain evidence="2">CgM1</strain>
    </source>
</reference>
<evidence type="ECO:0000313" key="2">
    <source>
        <dbReference type="EMBL" id="KAH0568876.1"/>
    </source>
</evidence>
<organism evidence="2 3">
    <name type="scientific">Cotesia glomerata</name>
    <name type="common">Lepidopteran parasitic wasp</name>
    <name type="synonym">Apanteles glomeratus</name>
    <dbReference type="NCBI Taxonomy" id="32391"/>
    <lineage>
        <taxon>Eukaryota</taxon>
        <taxon>Metazoa</taxon>
        <taxon>Ecdysozoa</taxon>
        <taxon>Arthropoda</taxon>
        <taxon>Hexapoda</taxon>
        <taxon>Insecta</taxon>
        <taxon>Pterygota</taxon>
        <taxon>Neoptera</taxon>
        <taxon>Endopterygota</taxon>
        <taxon>Hymenoptera</taxon>
        <taxon>Apocrita</taxon>
        <taxon>Ichneumonoidea</taxon>
        <taxon>Braconidae</taxon>
        <taxon>Microgastrinae</taxon>
        <taxon>Cotesia</taxon>
    </lineage>
</organism>
<dbReference type="AlphaFoldDB" id="A0AAV7J7I5"/>